<dbReference type="AlphaFoldDB" id="A0A9D2DX72"/>
<reference evidence="2" key="2">
    <citation type="submission" date="2021-04" db="EMBL/GenBank/DDBJ databases">
        <authorList>
            <person name="Gilroy R."/>
        </authorList>
    </citation>
    <scope>NUCLEOTIDE SEQUENCE</scope>
    <source>
        <strain evidence="2">CHK33-5263</strain>
    </source>
</reference>
<accession>A0A9D2DX72</accession>
<organism evidence="2 3">
    <name type="scientific">Candidatus Gallimonas intestinigallinarum</name>
    <dbReference type="NCBI Taxonomy" id="2838604"/>
    <lineage>
        <taxon>Bacteria</taxon>
        <taxon>Bacillati</taxon>
        <taxon>Bacillota</taxon>
        <taxon>Clostridia</taxon>
        <taxon>Candidatus Gallimonas</taxon>
    </lineage>
</organism>
<keyword evidence="1" id="KW-1133">Transmembrane helix</keyword>
<reference evidence="2" key="1">
    <citation type="journal article" date="2021" name="PeerJ">
        <title>Extensive microbial diversity within the chicken gut microbiome revealed by metagenomics and culture.</title>
        <authorList>
            <person name="Gilroy R."/>
            <person name="Ravi A."/>
            <person name="Getino M."/>
            <person name="Pursley I."/>
            <person name="Horton D.L."/>
            <person name="Alikhan N.F."/>
            <person name="Baker D."/>
            <person name="Gharbi K."/>
            <person name="Hall N."/>
            <person name="Watson M."/>
            <person name="Adriaenssens E.M."/>
            <person name="Foster-Nyarko E."/>
            <person name="Jarju S."/>
            <person name="Secka A."/>
            <person name="Antonio M."/>
            <person name="Oren A."/>
            <person name="Chaudhuri R.R."/>
            <person name="La Ragione R."/>
            <person name="Hildebrand F."/>
            <person name="Pallen M.J."/>
        </authorList>
    </citation>
    <scope>NUCLEOTIDE SEQUENCE</scope>
    <source>
        <strain evidence="2">CHK33-5263</strain>
    </source>
</reference>
<gene>
    <name evidence="2" type="ORF">H9812_05960</name>
</gene>
<dbReference type="EMBL" id="DXBS01000114">
    <property type="protein sequence ID" value="HIZ24996.1"/>
    <property type="molecule type" value="Genomic_DNA"/>
</dbReference>
<evidence type="ECO:0000313" key="2">
    <source>
        <dbReference type="EMBL" id="HIZ24996.1"/>
    </source>
</evidence>
<comment type="caution">
    <text evidence="2">The sequence shown here is derived from an EMBL/GenBank/DDBJ whole genome shotgun (WGS) entry which is preliminary data.</text>
</comment>
<name>A0A9D2DX72_9FIRM</name>
<sequence length="319" mass="35562">MDARITKQRLANLISYDWIKILCTILAAILVLVLLFTMAATRPHSTQQYYVYAYTDLSAGADFTDLADDLKAKHVFSYDILEVSAENFDSSSSGSTVYTVRRSAGMGNVLFVTDNPTYETDEDGNTVLDEEGKPVVAAQSTLYTMASSGLVANDASTAGVAYDTVYYMDACERYLKQFFGDDWRTSDAFDGTLTPEARFTARNDGDKRYRTDEARAQGVADEKARLLQLRTDYLAVDAAFESGVFTHTAYENELGETDYLGINVGGLNTLHDLVYYMDGETRSTENVNLILLFNGPLAQNDLRFESISFLNYLLTQYQN</sequence>
<keyword evidence="1" id="KW-0472">Membrane</keyword>
<keyword evidence="1" id="KW-0812">Transmembrane</keyword>
<evidence type="ECO:0000256" key="1">
    <source>
        <dbReference type="SAM" id="Phobius"/>
    </source>
</evidence>
<protein>
    <submittedName>
        <fullName evidence="2">Uncharacterized protein</fullName>
    </submittedName>
</protein>
<evidence type="ECO:0000313" key="3">
    <source>
        <dbReference type="Proteomes" id="UP000824044"/>
    </source>
</evidence>
<proteinExistence type="predicted"/>
<feature type="transmembrane region" description="Helical" evidence="1">
    <location>
        <begin position="21"/>
        <end position="40"/>
    </location>
</feature>
<dbReference type="Proteomes" id="UP000824044">
    <property type="component" value="Unassembled WGS sequence"/>
</dbReference>